<protein>
    <submittedName>
        <fullName evidence="3">Uncharacterized protein</fullName>
    </submittedName>
</protein>
<feature type="region of interest" description="Disordered" evidence="1">
    <location>
        <begin position="270"/>
        <end position="289"/>
    </location>
</feature>
<keyword evidence="2" id="KW-0812">Transmembrane</keyword>
<sequence length="289" mass="32514">MTQMQPESNRSRFSENWKPFFALMVSTGTLSVVACAFADNEILPWALVGGVLAFAFLPFVLVFTVLLCGALLLLPFFLIAAAWGDFDIGDVFGFDTPDLIGSGFQLYYGTLGQLFPPWFWGLPTGCLLGASAFLFLHHGSIERKRTETQAYLRQIESNLDAHYREHGIYPWPSPGEKLDLTTLGMHVEGENHFAVDAFDRPLFYRVVQVEPKPEPPPKPEPKGFWASLKRKAEKKLAKKPEPPPKPAFELRSHGYDRYSRSDDIVIERNMEEPPESSIEITFPFGGESP</sequence>
<feature type="compositionally biased region" description="Basic and acidic residues" evidence="1">
    <location>
        <begin position="234"/>
        <end position="255"/>
    </location>
</feature>
<proteinExistence type="predicted"/>
<dbReference type="Proteomes" id="UP000663929">
    <property type="component" value="Chromosome"/>
</dbReference>
<accession>A0A8A4TR57</accession>
<evidence type="ECO:0000256" key="2">
    <source>
        <dbReference type="SAM" id="Phobius"/>
    </source>
</evidence>
<dbReference type="KEGG" id="scor:J3U87_25755"/>
<reference evidence="3" key="1">
    <citation type="submission" date="2021-03" db="EMBL/GenBank/DDBJ databases">
        <title>Acanthopleuribacteraceae sp. M133.</title>
        <authorList>
            <person name="Wang G."/>
        </authorList>
    </citation>
    <scope>NUCLEOTIDE SEQUENCE</scope>
    <source>
        <strain evidence="3">M133</strain>
    </source>
</reference>
<keyword evidence="2" id="KW-0472">Membrane</keyword>
<feature type="transmembrane region" description="Helical" evidence="2">
    <location>
        <begin position="50"/>
        <end position="83"/>
    </location>
</feature>
<name>A0A8A4TR57_SULCO</name>
<feature type="region of interest" description="Disordered" evidence="1">
    <location>
        <begin position="232"/>
        <end position="255"/>
    </location>
</feature>
<organism evidence="3 4">
    <name type="scientific">Sulfidibacter corallicola</name>
    <dbReference type="NCBI Taxonomy" id="2818388"/>
    <lineage>
        <taxon>Bacteria</taxon>
        <taxon>Pseudomonadati</taxon>
        <taxon>Acidobacteriota</taxon>
        <taxon>Holophagae</taxon>
        <taxon>Acanthopleuribacterales</taxon>
        <taxon>Acanthopleuribacteraceae</taxon>
        <taxon>Sulfidibacter</taxon>
    </lineage>
</organism>
<evidence type="ECO:0000313" key="4">
    <source>
        <dbReference type="Proteomes" id="UP000663929"/>
    </source>
</evidence>
<keyword evidence="2" id="KW-1133">Transmembrane helix</keyword>
<evidence type="ECO:0000313" key="3">
    <source>
        <dbReference type="EMBL" id="QTD49005.1"/>
    </source>
</evidence>
<dbReference type="RefSeq" id="WP_237378654.1">
    <property type="nucleotide sequence ID" value="NZ_CP071793.1"/>
</dbReference>
<feature type="transmembrane region" description="Helical" evidence="2">
    <location>
        <begin position="20"/>
        <end position="38"/>
    </location>
</feature>
<dbReference type="EMBL" id="CP071793">
    <property type="protein sequence ID" value="QTD49005.1"/>
    <property type="molecule type" value="Genomic_DNA"/>
</dbReference>
<keyword evidence="4" id="KW-1185">Reference proteome</keyword>
<dbReference type="AlphaFoldDB" id="A0A8A4TR57"/>
<gene>
    <name evidence="3" type="ORF">J3U87_25755</name>
</gene>
<feature type="transmembrane region" description="Helical" evidence="2">
    <location>
        <begin position="118"/>
        <end position="136"/>
    </location>
</feature>
<evidence type="ECO:0000256" key="1">
    <source>
        <dbReference type="SAM" id="MobiDB-lite"/>
    </source>
</evidence>